<proteinExistence type="predicted"/>
<gene>
    <name evidence="2" type="ORF">IWX90DRAFT_500245</name>
</gene>
<sequence length="169" mass="18451">MLITSLGSGEVDTPEGVSAPGFLKQDLGESGRWLELNLYGGTVEFIQDPAQDSKKQVWLYALHRKRNTDTKPARHTMGDFSPLLTDARSAVHLQTLPRIGVPGSGASSSDLRNAVIHGMQLQMGSLNGTFSRFMSARELPPKVLAGWNIKMSALKRIPMHPKERLTASA</sequence>
<name>A0ABR1Y0G6_9PEZI</name>
<feature type="region of interest" description="Disordered" evidence="1">
    <location>
        <begin position="1"/>
        <end position="23"/>
    </location>
</feature>
<dbReference type="EMBL" id="JBBWUH010000003">
    <property type="protein sequence ID" value="KAK8174024.1"/>
    <property type="molecule type" value="Genomic_DNA"/>
</dbReference>
<evidence type="ECO:0000256" key="1">
    <source>
        <dbReference type="SAM" id="MobiDB-lite"/>
    </source>
</evidence>
<dbReference type="Proteomes" id="UP001456524">
    <property type="component" value="Unassembled WGS sequence"/>
</dbReference>
<accession>A0ABR1Y0G6</accession>
<evidence type="ECO:0000313" key="3">
    <source>
        <dbReference type="Proteomes" id="UP001456524"/>
    </source>
</evidence>
<protein>
    <submittedName>
        <fullName evidence="2">Uncharacterized protein</fullName>
    </submittedName>
</protein>
<reference evidence="2 3" key="1">
    <citation type="journal article" date="2022" name="G3 (Bethesda)">
        <title>Enemy or ally: a genomic approach to elucidate the lifestyle of Phyllosticta citrichinaensis.</title>
        <authorList>
            <person name="Buijs V.A."/>
            <person name="Groenewald J.Z."/>
            <person name="Haridas S."/>
            <person name="LaButti K.M."/>
            <person name="Lipzen A."/>
            <person name="Martin F.M."/>
            <person name="Barry K."/>
            <person name="Grigoriev I.V."/>
            <person name="Crous P.W."/>
            <person name="Seidl M.F."/>
        </authorList>
    </citation>
    <scope>NUCLEOTIDE SEQUENCE [LARGE SCALE GENOMIC DNA]</scope>
    <source>
        <strain evidence="2 3">CBS 129764</strain>
    </source>
</reference>
<evidence type="ECO:0000313" key="2">
    <source>
        <dbReference type="EMBL" id="KAK8174024.1"/>
    </source>
</evidence>
<organism evidence="2 3">
    <name type="scientific">Phyllosticta citrichinensis</name>
    <dbReference type="NCBI Taxonomy" id="1130410"/>
    <lineage>
        <taxon>Eukaryota</taxon>
        <taxon>Fungi</taxon>
        <taxon>Dikarya</taxon>
        <taxon>Ascomycota</taxon>
        <taxon>Pezizomycotina</taxon>
        <taxon>Dothideomycetes</taxon>
        <taxon>Dothideomycetes incertae sedis</taxon>
        <taxon>Botryosphaeriales</taxon>
        <taxon>Phyllostictaceae</taxon>
        <taxon>Phyllosticta</taxon>
    </lineage>
</organism>
<comment type="caution">
    <text evidence="2">The sequence shown here is derived from an EMBL/GenBank/DDBJ whole genome shotgun (WGS) entry which is preliminary data.</text>
</comment>
<keyword evidence="3" id="KW-1185">Reference proteome</keyword>